<dbReference type="AlphaFoldDB" id="A0A8S3GH32"/>
<evidence type="ECO:0000313" key="3">
    <source>
        <dbReference type="Proteomes" id="UP000681967"/>
    </source>
</evidence>
<dbReference type="Proteomes" id="UP000681720">
    <property type="component" value="Unassembled WGS sequence"/>
</dbReference>
<reference evidence="1" key="1">
    <citation type="submission" date="2021-02" db="EMBL/GenBank/DDBJ databases">
        <authorList>
            <person name="Nowell W R."/>
        </authorList>
    </citation>
    <scope>NUCLEOTIDE SEQUENCE</scope>
</reference>
<name>A0A8S3GH32_9BILA</name>
<dbReference type="EMBL" id="CAJOBJ010374949">
    <property type="protein sequence ID" value="CAF5225096.1"/>
    <property type="molecule type" value="Genomic_DNA"/>
</dbReference>
<dbReference type="EMBL" id="CAJOBH010268014">
    <property type="protein sequence ID" value="CAF5162546.1"/>
    <property type="molecule type" value="Genomic_DNA"/>
</dbReference>
<sequence length="70" mass="7366">MTATTTVATTSTLETLGTLKSTSSYPIRQAIDECGDICYPGSLPNGTILSNCTITFTGMKAGIWYAIAIQ</sequence>
<protein>
    <submittedName>
        <fullName evidence="1">Uncharacterized protein</fullName>
    </submittedName>
</protein>
<gene>
    <name evidence="1" type="ORF">BYL167_LOCUS75013</name>
    <name evidence="2" type="ORF">GIL414_LOCUS86436</name>
</gene>
<evidence type="ECO:0000313" key="1">
    <source>
        <dbReference type="EMBL" id="CAF5162546.1"/>
    </source>
</evidence>
<comment type="caution">
    <text evidence="1">The sequence shown here is derived from an EMBL/GenBank/DDBJ whole genome shotgun (WGS) entry which is preliminary data.</text>
</comment>
<feature type="non-terminal residue" evidence="1">
    <location>
        <position position="70"/>
    </location>
</feature>
<organism evidence="1 3">
    <name type="scientific">Rotaria magnacalcarata</name>
    <dbReference type="NCBI Taxonomy" id="392030"/>
    <lineage>
        <taxon>Eukaryota</taxon>
        <taxon>Metazoa</taxon>
        <taxon>Spiralia</taxon>
        <taxon>Gnathifera</taxon>
        <taxon>Rotifera</taxon>
        <taxon>Eurotatoria</taxon>
        <taxon>Bdelloidea</taxon>
        <taxon>Philodinida</taxon>
        <taxon>Philodinidae</taxon>
        <taxon>Rotaria</taxon>
    </lineage>
</organism>
<evidence type="ECO:0000313" key="2">
    <source>
        <dbReference type="EMBL" id="CAF5225096.1"/>
    </source>
</evidence>
<dbReference type="Proteomes" id="UP000681967">
    <property type="component" value="Unassembled WGS sequence"/>
</dbReference>
<proteinExistence type="predicted"/>
<accession>A0A8S3GH32</accession>